<reference evidence="1" key="1">
    <citation type="submission" date="2020-07" db="EMBL/GenBank/DDBJ databases">
        <title>Vallitalea pronyensis genome.</title>
        <authorList>
            <person name="Postec A."/>
        </authorList>
    </citation>
    <scope>NUCLEOTIDE SEQUENCE</scope>
    <source>
        <strain evidence="1">FatNI3</strain>
    </source>
</reference>
<evidence type="ECO:0000313" key="1">
    <source>
        <dbReference type="EMBL" id="QUI24102.1"/>
    </source>
</evidence>
<accession>A0A8J8SI53</accession>
<dbReference type="SUPFAM" id="SSF141571">
    <property type="entry name" value="Pentapeptide repeat-like"/>
    <property type="match status" value="1"/>
</dbReference>
<proteinExistence type="predicted"/>
<evidence type="ECO:0000313" key="2">
    <source>
        <dbReference type="Proteomes" id="UP000683246"/>
    </source>
</evidence>
<name>A0A8J8SI53_9FIRM</name>
<dbReference type="AlphaFoldDB" id="A0A8J8SI53"/>
<sequence>MKANALLTKIKSGIKDYDGMDIEGNIINENLEYMQFKNCYFNVDFSGTVFQHVDFISCNLKSCHFNYTSIEKTEFNNCLMDGTDFSFAQINDLTLNHVSYYDTIITGENFDLLRDDETIGFHIQCIEHGWFSLYLYAHKYCIEIDASNYLNNDAPRKVLKTLIDFYQSNIVYRERWVCFDDEPGVTIMKLVKKKGLIQIIISDGKVDAYRMPKEEISLDKYMGNVKANINTNLHKMSRAYIKAYDKILNNIGFKEYEAHWFEAPNLELDMLKELIKHNL</sequence>
<protein>
    <submittedName>
        <fullName evidence="1">Pentapeptide repeat-containing protein</fullName>
    </submittedName>
</protein>
<dbReference type="KEGG" id="vpy:HZI73_18180"/>
<dbReference type="RefSeq" id="WP_212694794.1">
    <property type="nucleotide sequence ID" value="NZ_CP058649.1"/>
</dbReference>
<organism evidence="1 2">
    <name type="scientific">Vallitalea pronyensis</name>
    <dbReference type="NCBI Taxonomy" id="1348613"/>
    <lineage>
        <taxon>Bacteria</taxon>
        <taxon>Bacillati</taxon>
        <taxon>Bacillota</taxon>
        <taxon>Clostridia</taxon>
        <taxon>Lachnospirales</taxon>
        <taxon>Vallitaleaceae</taxon>
        <taxon>Vallitalea</taxon>
    </lineage>
</organism>
<keyword evidence="2" id="KW-1185">Reference proteome</keyword>
<dbReference type="InterPro" id="IPR001646">
    <property type="entry name" value="5peptide_repeat"/>
</dbReference>
<dbReference type="Proteomes" id="UP000683246">
    <property type="component" value="Chromosome"/>
</dbReference>
<dbReference type="Pfam" id="PF00805">
    <property type="entry name" value="Pentapeptide"/>
    <property type="match status" value="1"/>
</dbReference>
<gene>
    <name evidence="1" type="ORF">HZI73_18180</name>
</gene>
<dbReference type="EMBL" id="CP058649">
    <property type="protein sequence ID" value="QUI24102.1"/>
    <property type="molecule type" value="Genomic_DNA"/>
</dbReference>
<dbReference type="Gene3D" id="2.160.20.80">
    <property type="entry name" value="E3 ubiquitin-protein ligase SopA"/>
    <property type="match status" value="1"/>
</dbReference>